<name>A0A8J9Z5W2_BRALA</name>
<organism evidence="1 2">
    <name type="scientific">Branchiostoma lanceolatum</name>
    <name type="common">Common lancelet</name>
    <name type="synonym">Amphioxus lanceolatum</name>
    <dbReference type="NCBI Taxonomy" id="7740"/>
    <lineage>
        <taxon>Eukaryota</taxon>
        <taxon>Metazoa</taxon>
        <taxon>Chordata</taxon>
        <taxon>Cephalochordata</taxon>
        <taxon>Leptocardii</taxon>
        <taxon>Amphioxiformes</taxon>
        <taxon>Branchiostomatidae</taxon>
        <taxon>Branchiostoma</taxon>
    </lineage>
</organism>
<evidence type="ECO:0000313" key="1">
    <source>
        <dbReference type="EMBL" id="CAH1247631.1"/>
    </source>
</evidence>
<sequence length="529" mass="59680">MDTEHKKAPGWDNDETAALVEYVALGHTVVEGKDWPTTHTEAFWAPCAEFVANKTGKAQRTFGACRSHVNRLKAKHITLHKAEEYYNITYTDPGQKENRPAATTTSKSPAASLANIKSEFHNLTTSQQWDCVDNLFRQKLETIKPSLCSFVPRDFIKQTAAALNTLHTNKRENTLFHLASALGTPRENGSGPRMPVDRMPFPLIEYNAKFFHVDHPDLLRCSSEYTTYMESMYAHFGRKWASLHCGPMWRGGTEEEEEEEEGETETAEKRHLLQLASCKEVDLLAEAMKELGDSLGVEPLPVEDQLPAETNSTTQGYSFLFCSASQADRMDLQEGLSAEALQRIHNIHPAEQRKSRERLKTMKVSLLSQAHSSNPDGCWWIKADACDLKQGLRESMRHEWSGDTDLGDGKLQQAQEEYKEKQAFVRNIGAGDRGSKTQLSADLTCLRAMLEEHTDLLQDGLTKSEGLYTKRQRENASEETLFALGWEIDSFRTLTRIKGELSSTMREMLATLARGVYPTGLRKLCEQLK</sequence>
<dbReference type="EMBL" id="OV696701">
    <property type="protein sequence ID" value="CAH1247631.1"/>
    <property type="molecule type" value="Genomic_DNA"/>
</dbReference>
<dbReference type="Proteomes" id="UP000838412">
    <property type="component" value="Chromosome 16"/>
</dbReference>
<reference evidence="1" key="1">
    <citation type="submission" date="2022-01" db="EMBL/GenBank/DDBJ databases">
        <authorList>
            <person name="Braso-Vives M."/>
        </authorList>
    </citation>
    <scope>NUCLEOTIDE SEQUENCE</scope>
</reference>
<evidence type="ECO:0000313" key="2">
    <source>
        <dbReference type="Proteomes" id="UP000838412"/>
    </source>
</evidence>
<accession>A0A8J9Z5W2</accession>
<gene>
    <name evidence="1" type="primary">Hypp7969</name>
    <name evidence="1" type="ORF">BLAG_LOCUS9247</name>
</gene>
<dbReference type="AlphaFoldDB" id="A0A8J9Z5W2"/>
<keyword evidence="2" id="KW-1185">Reference proteome</keyword>
<proteinExistence type="predicted"/>
<protein>
    <submittedName>
        <fullName evidence="1">Hypp7969 protein</fullName>
    </submittedName>
</protein>
<dbReference type="OrthoDB" id="5988361at2759"/>